<name>A0A6J5N8Q2_9CAUD</name>
<sequence length="61" mass="7617">MNKDLLNKILQLPNRKNIVTKYGMFQDLHYFMKLYYDEGQWCRKLYIYILENYKTFKTKAK</sequence>
<proteinExistence type="predicted"/>
<dbReference type="EMBL" id="LR796606">
    <property type="protein sequence ID" value="CAB4153856.1"/>
    <property type="molecule type" value="Genomic_DNA"/>
</dbReference>
<accession>A0A6J5N8Q2</accession>
<protein>
    <submittedName>
        <fullName evidence="1">Uncharacterized protein</fullName>
    </submittedName>
</protein>
<reference evidence="1" key="1">
    <citation type="submission" date="2020-04" db="EMBL/GenBank/DDBJ databases">
        <authorList>
            <person name="Chiriac C."/>
            <person name="Salcher M."/>
            <person name="Ghai R."/>
            <person name="Kavagutti S V."/>
        </authorList>
    </citation>
    <scope>NUCLEOTIDE SEQUENCE</scope>
</reference>
<gene>
    <name evidence="1" type="ORF">UFOVP627_49</name>
</gene>
<organism evidence="1">
    <name type="scientific">uncultured Caudovirales phage</name>
    <dbReference type="NCBI Taxonomy" id="2100421"/>
    <lineage>
        <taxon>Viruses</taxon>
        <taxon>Duplodnaviria</taxon>
        <taxon>Heunggongvirae</taxon>
        <taxon>Uroviricota</taxon>
        <taxon>Caudoviricetes</taxon>
        <taxon>Peduoviridae</taxon>
        <taxon>Maltschvirus</taxon>
        <taxon>Maltschvirus maltsch</taxon>
    </lineage>
</organism>
<evidence type="ECO:0000313" key="1">
    <source>
        <dbReference type="EMBL" id="CAB4153856.1"/>
    </source>
</evidence>